<keyword evidence="2" id="KW-1185">Reference proteome</keyword>
<sequence>MASSVPTTIKSLPFEVLSEISSYLDNRSLKHLRLASPGTKVSAAAFPVLFRSFALRFRHPEYSPEKAAAIILACESLAAGDSHIKVDGFEITNPLKAIKVLVVDTSRPYITTRRDCWDYYTDSLRTQSRLASFEGDGKWLDGQLKRFKQLYAPEDYELFNRALQRVVETSKSLKHVKWHTSNTLGTSGHQEIALILCRPTSDEKYTLDVTLALDKTQRLDCVASFSRINTRDHFDCLFGLRSLTLKMPKHHEIARLDLGKSLDELAGRCQTLRIPSLERTYYVKTSKVPEYFPVFWKLSGPPLETLELVAPDPKEFTDDRWSKIRSGTAMTIVTDAWRYGSSSYPRLYLLLFLRQFEIWVKRLKLDIYPPDLEYYLSQAGNSFLTDIHINLRGQKMNQMTLGIGFWKDVVPMHAATFRSIRIFVDWQGGWCFRGESDNPAKLAIEQCKELEELRISFIDGQNNYITELVNCVLESCPKFHILEMEFCWGKDEHTKETNIQQTALLLEQWKSTEPQFKHRVLDVRRKIPFEDVPFEHLFAAKLSKYPELVWYDYLLQTWRFGVELGVGEGIAFKLNRVDDEYIYGDMLDDRSIEGPLKCMY</sequence>
<dbReference type="Proteomes" id="UP001373714">
    <property type="component" value="Unassembled WGS sequence"/>
</dbReference>
<evidence type="ECO:0000313" key="1">
    <source>
        <dbReference type="EMBL" id="KAK6362775.1"/>
    </source>
</evidence>
<gene>
    <name evidence="1" type="ORF">TWF730_000230</name>
</gene>
<accession>A0AAV9VN23</accession>
<evidence type="ECO:0008006" key="3">
    <source>
        <dbReference type="Google" id="ProtNLM"/>
    </source>
</evidence>
<organism evidence="1 2">
    <name type="scientific">Orbilia blumenaviensis</name>
    <dbReference type="NCBI Taxonomy" id="1796055"/>
    <lineage>
        <taxon>Eukaryota</taxon>
        <taxon>Fungi</taxon>
        <taxon>Dikarya</taxon>
        <taxon>Ascomycota</taxon>
        <taxon>Pezizomycotina</taxon>
        <taxon>Orbiliomycetes</taxon>
        <taxon>Orbiliales</taxon>
        <taxon>Orbiliaceae</taxon>
        <taxon>Orbilia</taxon>
    </lineage>
</organism>
<proteinExistence type="predicted"/>
<reference evidence="1 2" key="1">
    <citation type="submission" date="2019-10" db="EMBL/GenBank/DDBJ databases">
        <authorList>
            <person name="Palmer J.M."/>
        </authorList>
    </citation>
    <scope>NUCLEOTIDE SEQUENCE [LARGE SCALE GENOMIC DNA]</scope>
    <source>
        <strain evidence="1 2">TWF730</strain>
    </source>
</reference>
<comment type="caution">
    <text evidence="1">The sequence shown here is derived from an EMBL/GenBank/DDBJ whole genome shotgun (WGS) entry which is preliminary data.</text>
</comment>
<evidence type="ECO:0000313" key="2">
    <source>
        <dbReference type="Proteomes" id="UP001373714"/>
    </source>
</evidence>
<protein>
    <recommendedName>
        <fullName evidence="3">F-box domain-containing protein</fullName>
    </recommendedName>
</protein>
<name>A0AAV9VN23_9PEZI</name>
<dbReference type="AlphaFoldDB" id="A0AAV9VN23"/>
<dbReference type="EMBL" id="JAVHNS010000001">
    <property type="protein sequence ID" value="KAK6362775.1"/>
    <property type="molecule type" value="Genomic_DNA"/>
</dbReference>